<comment type="caution">
    <text evidence="2">The sequence shown here is derived from an EMBL/GenBank/DDBJ whole genome shotgun (WGS) entry which is preliminary data.</text>
</comment>
<evidence type="ECO:0000256" key="1">
    <source>
        <dbReference type="SAM" id="MobiDB-lite"/>
    </source>
</evidence>
<dbReference type="Proteomes" id="UP000314294">
    <property type="component" value="Unassembled WGS sequence"/>
</dbReference>
<accession>A0A4Z2HER7</accession>
<dbReference type="EMBL" id="SRLO01000273">
    <property type="protein sequence ID" value="TNN63404.1"/>
    <property type="molecule type" value="Genomic_DNA"/>
</dbReference>
<proteinExistence type="predicted"/>
<protein>
    <submittedName>
        <fullName evidence="2">Uncharacterized protein</fullName>
    </submittedName>
</protein>
<keyword evidence="3" id="KW-1185">Reference proteome</keyword>
<sequence length="125" mass="13748">MASYPNNEESTDGLVVTSLQLHLWLSLLGVHERPLEPVSHDVPPTGRHSSEASGVSRFSSVRGNMPATLHGERTHVGVGSRFLRAVRTAMQQVSKRGRVDGKDRVVFTHQPQALIFTHQPHAVVL</sequence>
<reference evidence="2 3" key="1">
    <citation type="submission" date="2019-03" db="EMBL/GenBank/DDBJ databases">
        <title>First draft genome of Liparis tanakae, snailfish: a comprehensive survey of snailfish specific genes.</title>
        <authorList>
            <person name="Kim W."/>
            <person name="Song I."/>
            <person name="Jeong J.-H."/>
            <person name="Kim D."/>
            <person name="Kim S."/>
            <person name="Ryu S."/>
            <person name="Song J.Y."/>
            <person name="Lee S.K."/>
        </authorList>
    </citation>
    <scope>NUCLEOTIDE SEQUENCE [LARGE SCALE GENOMIC DNA]</scope>
    <source>
        <tissue evidence="2">Muscle</tissue>
    </source>
</reference>
<gene>
    <name evidence="2" type="ORF">EYF80_026360</name>
</gene>
<organism evidence="2 3">
    <name type="scientific">Liparis tanakae</name>
    <name type="common">Tanaka's snailfish</name>
    <dbReference type="NCBI Taxonomy" id="230148"/>
    <lineage>
        <taxon>Eukaryota</taxon>
        <taxon>Metazoa</taxon>
        <taxon>Chordata</taxon>
        <taxon>Craniata</taxon>
        <taxon>Vertebrata</taxon>
        <taxon>Euteleostomi</taxon>
        <taxon>Actinopterygii</taxon>
        <taxon>Neopterygii</taxon>
        <taxon>Teleostei</taxon>
        <taxon>Neoteleostei</taxon>
        <taxon>Acanthomorphata</taxon>
        <taxon>Eupercaria</taxon>
        <taxon>Perciformes</taxon>
        <taxon>Cottioidei</taxon>
        <taxon>Cottales</taxon>
        <taxon>Liparidae</taxon>
        <taxon>Liparis</taxon>
    </lineage>
</organism>
<feature type="region of interest" description="Disordered" evidence="1">
    <location>
        <begin position="37"/>
        <end position="57"/>
    </location>
</feature>
<evidence type="ECO:0000313" key="2">
    <source>
        <dbReference type="EMBL" id="TNN63404.1"/>
    </source>
</evidence>
<evidence type="ECO:0000313" key="3">
    <source>
        <dbReference type="Proteomes" id="UP000314294"/>
    </source>
</evidence>
<dbReference type="AlphaFoldDB" id="A0A4Z2HER7"/>
<name>A0A4Z2HER7_9TELE</name>